<evidence type="ECO:0000256" key="1">
    <source>
        <dbReference type="SAM" id="Phobius"/>
    </source>
</evidence>
<accession>A0AA35QTJ6</accession>
<comment type="caution">
    <text evidence="2">The sequence shown here is derived from an EMBL/GenBank/DDBJ whole genome shotgun (WGS) entry which is preliminary data.</text>
</comment>
<keyword evidence="1" id="KW-0472">Membrane</keyword>
<gene>
    <name evidence="2" type="ORF">GBAR_LOCUS764</name>
</gene>
<keyword evidence="1" id="KW-1133">Transmembrane helix</keyword>
<keyword evidence="1" id="KW-0812">Transmembrane</keyword>
<feature type="transmembrane region" description="Helical" evidence="1">
    <location>
        <begin position="68"/>
        <end position="92"/>
    </location>
</feature>
<feature type="transmembrane region" description="Helical" evidence="1">
    <location>
        <begin position="21"/>
        <end position="48"/>
    </location>
</feature>
<sequence>MENAWYESGEGSGFESASPSCVLDILPCSITITGNIVLVIFYGIFLGFAAKVISDGAEMLLDLGLPSALVGGIVLPLLGAVPDSAMIIASGVGKSREQANKEIAVGMGYVNNTDIAPPQTRGRRLFTCLCYACESSSECECDLREHRTSLGRSQAPSIP</sequence>
<dbReference type="AlphaFoldDB" id="A0AA35QTJ6"/>
<name>A0AA35QTJ6_GEOBA</name>
<protein>
    <submittedName>
        <fullName evidence="2">Sodium/calcium exchanger NCL2</fullName>
    </submittedName>
</protein>
<reference evidence="2" key="1">
    <citation type="submission" date="2023-03" db="EMBL/GenBank/DDBJ databases">
        <authorList>
            <person name="Steffen K."/>
            <person name="Cardenas P."/>
        </authorList>
    </citation>
    <scope>NUCLEOTIDE SEQUENCE</scope>
</reference>
<evidence type="ECO:0000313" key="3">
    <source>
        <dbReference type="Proteomes" id="UP001174909"/>
    </source>
</evidence>
<proteinExistence type="predicted"/>
<dbReference type="Proteomes" id="UP001174909">
    <property type="component" value="Unassembled WGS sequence"/>
</dbReference>
<keyword evidence="3" id="KW-1185">Reference proteome</keyword>
<dbReference type="EMBL" id="CASHTH010000120">
    <property type="protein sequence ID" value="CAI7991507.1"/>
    <property type="molecule type" value="Genomic_DNA"/>
</dbReference>
<evidence type="ECO:0000313" key="2">
    <source>
        <dbReference type="EMBL" id="CAI7991507.1"/>
    </source>
</evidence>
<organism evidence="2 3">
    <name type="scientific">Geodia barretti</name>
    <name type="common">Barrett's horny sponge</name>
    <dbReference type="NCBI Taxonomy" id="519541"/>
    <lineage>
        <taxon>Eukaryota</taxon>
        <taxon>Metazoa</taxon>
        <taxon>Porifera</taxon>
        <taxon>Demospongiae</taxon>
        <taxon>Heteroscleromorpha</taxon>
        <taxon>Tetractinellida</taxon>
        <taxon>Astrophorina</taxon>
        <taxon>Geodiidae</taxon>
        <taxon>Geodia</taxon>
    </lineage>
</organism>